<evidence type="ECO:0000313" key="9">
    <source>
        <dbReference type="Proteomes" id="UP000191024"/>
    </source>
</evidence>
<evidence type="ECO:0000256" key="3">
    <source>
        <dbReference type="ARBA" id="ARBA00022679"/>
    </source>
</evidence>
<dbReference type="InterPro" id="IPR044611">
    <property type="entry name" value="E3A/B/C-like"/>
</dbReference>
<dbReference type="EMBL" id="LT598465">
    <property type="protein sequence ID" value="SCU90573.1"/>
    <property type="molecule type" value="Genomic_DNA"/>
</dbReference>
<feature type="active site" description="Glycyl thioester intermediate" evidence="5">
    <location>
        <position position="885"/>
    </location>
</feature>
<proteinExistence type="predicted"/>
<dbReference type="SMART" id="SM00119">
    <property type="entry name" value="HECTc"/>
    <property type="match status" value="1"/>
</dbReference>
<dbReference type="Proteomes" id="UP000191024">
    <property type="component" value="Chromosome E"/>
</dbReference>
<dbReference type="GO" id="GO:0000209">
    <property type="term" value="P:protein polyubiquitination"/>
    <property type="evidence" value="ECO:0007669"/>
    <property type="project" value="InterPro"/>
</dbReference>
<dbReference type="Gene3D" id="3.30.2160.10">
    <property type="entry name" value="Hect, E3 ligase catalytic domain"/>
    <property type="match status" value="1"/>
</dbReference>
<reference evidence="8 9" key="1">
    <citation type="submission" date="2016-03" db="EMBL/GenBank/DDBJ databases">
        <authorList>
            <person name="Devillers H."/>
        </authorList>
    </citation>
    <scope>NUCLEOTIDE SEQUENCE [LARGE SCALE GENOMIC DNA]</scope>
    <source>
        <strain evidence="8">CBS 11717</strain>
    </source>
</reference>
<dbReference type="AlphaFoldDB" id="A0A1G4JJ96"/>
<dbReference type="PANTHER" id="PTHR45700">
    <property type="entry name" value="UBIQUITIN-PROTEIN LIGASE E3C"/>
    <property type="match status" value="1"/>
</dbReference>
<name>A0A1G4JJ96_9SACH</name>
<evidence type="ECO:0000256" key="2">
    <source>
        <dbReference type="ARBA" id="ARBA00012485"/>
    </source>
</evidence>
<organism evidence="8 9">
    <name type="scientific">Lachancea mirantina</name>
    <dbReference type="NCBI Taxonomy" id="1230905"/>
    <lineage>
        <taxon>Eukaryota</taxon>
        <taxon>Fungi</taxon>
        <taxon>Dikarya</taxon>
        <taxon>Ascomycota</taxon>
        <taxon>Saccharomycotina</taxon>
        <taxon>Saccharomycetes</taxon>
        <taxon>Saccharomycetales</taxon>
        <taxon>Saccharomycetaceae</taxon>
        <taxon>Lachancea</taxon>
    </lineage>
</organism>
<keyword evidence="9" id="KW-1185">Reference proteome</keyword>
<evidence type="ECO:0000256" key="1">
    <source>
        <dbReference type="ARBA" id="ARBA00000885"/>
    </source>
</evidence>
<dbReference type="Gene3D" id="3.90.1750.10">
    <property type="entry name" value="Hect, E3 ligase catalytic domains"/>
    <property type="match status" value="1"/>
</dbReference>
<dbReference type="FunFam" id="3.30.2410.10:FF:000003">
    <property type="entry name" value="probable E3 ubiquitin-protein ligase HERC4 isoform X1"/>
    <property type="match status" value="1"/>
</dbReference>
<dbReference type="SUPFAM" id="SSF56204">
    <property type="entry name" value="Hect, E3 ligase catalytic domain"/>
    <property type="match status" value="1"/>
</dbReference>
<dbReference type="OrthoDB" id="8068875at2759"/>
<dbReference type="GO" id="GO:0061630">
    <property type="term" value="F:ubiquitin protein ligase activity"/>
    <property type="evidence" value="ECO:0007669"/>
    <property type="project" value="UniProtKB-EC"/>
</dbReference>
<dbReference type="Pfam" id="PF00632">
    <property type="entry name" value="HECT"/>
    <property type="match status" value="1"/>
</dbReference>
<dbReference type="PROSITE" id="PS50237">
    <property type="entry name" value="HECT"/>
    <property type="match status" value="1"/>
</dbReference>
<protein>
    <recommendedName>
        <fullName evidence="2">HECT-type E3 ubiquitin transferase</fullName>
        <ecNumber evidence="2">2.3.2.26</ecNumber>
    </recommendedName>
</protein>
<comment type="catalytic activity">
    <reaction evidence="1">
        <text>S-ubiquitinyl-[E2 ubiquitin-conjugating enzyme]-L-cysteine + [acceptor protein]-L-lysine = [E2 ubiquitin-conjugating enzyme]-L-cysteine + N(6)-ubiquitinyl-[acceptor protein]-L-lysine.</text>
        <dbReference type="EC" id="2.3.2.26"/>
    </reaction>
</comment>
<dbReference type="STRING" id="1230905.A0A1G4JJ96"/>
<dbReference type="EC" id="2.3.2.26" evidence="2"/>
<dbReference type="PANTHER" id="PTHR45700:SF2">
    <property type="entry name" value="UBIQUITIN-PROTEIN LIGASE E3C"/>
    <property type="match status" value="1"/>
</dbReference>
<dbReference type="CDD" id="cd00078">
    <property type="entry name" value="HECTc"/>
    <property type="match status" value="1"/>
</dbReference>
<dbReference type="Gene3D" id="3.30.2410.10">
    <property type="entry name" value="Hect, E3 ligase catalytic domain"/>
    <property type="match status" value="1"/>
</dbReference>
<dbReference type="InterPro" id="IPR000569">
    <property type="entry name" value="HECT_dom"/>
</dbReference>
<evidence type="ECO:0000256" key="5">
    <source>
        <dbReference type="PROSITE-ProRule" id="PRU00104"/>
    </source>
</evidence>
<keyword evidence="3" id="KW-0808">Transferase</keyword>
<sequence length="917" mass="105526">MLNFTGQTKRRTVNLGSKTRKTRSEILENARTERQRRATEKRNFESALTIQSSIRRKLSNERFFRAAVGKLDSRTARILFLVYPIQVLEEFGAGDLEIVLRTTNVKMLRERDKLLANHALIKILESIGKFECSSQLLDLIIESLDTELIPTREFVTALIKLVHEASFQVPLNFYQKVLTLFDVVHIQDVEVRALFAVNRSSAVIITNIDTFLMCIKDEYCPANFAKDASLADLLDNLSYVYNHSSGNRQLAFADAIIKCLHLTSQEDMQYYEEFSKLYQSHLIAYLAQNESQDRFSDAAAFVKCAPNQNCKSNSLIKLLSKSHFMAELHEKTFMGLTMKDPFDRPSLFSLFSLLIDLVDLYLSVTSDHEIMTSIKIYSLKHLKQLTDYLRRATFENLWNSNERGSSNEKRMLVLLNRIYLRDSRLHFCSTPTDKQYWSVRDEEFLHVNIFKFVGDFEIFYRQHMHDDDEEIGGYPVQSSVSDSSLKEKFLNEIRKSFGSRDPTRQFKKTEILAKAPFFIPFEQRVELFYWLISLDRKRLGLDAMDPGFFAPWSSSPMSTRQQATISREHTLEDAFKAFNPIGESLKSRLAVTFVSEFGPEAGIDGGGITKEFLTSVTEEGFKADTMELFKANEKHEIYPSPKINSKQHFNYLFFMGKILGKCLYDHVLIDVAFADFLLKKMLSSQNSFQSSFDDLASLDSTLYRNLVKLLAMDTKELELLDLRFEVTDDESKQAVELINRGSQIPVTRSNVLEYVLSIAEYKLNRKSRIPTRYFLGGLTVMIPAHWIQMFNSVELQMLISGGGKDINLADLRANTEYGDYVDGDITIRHFWDILREFSPEQRLKFVKFVTSVPRAPLQGFGSLDPHFGIRNAGRDIARLPTASTCVNLLKLPDYRDKDLLRQKLLYALTSDARFDLS</sequence>
<gene>
    <name evidence="8" type="ORF">LAMI_0E02674G</name>
</gene>
<evidence type="ECO:0000259" key="7">
    <source>
        <dbReference type="PROSITE" id="PS50237"/>
    </source>
</evidence>
<keyword evidence="4 5" id="KW-0833">Ubl conjugation pathway</keyword>
<evidence type="ECO:0000256" key="4">
    <source>
        <dbReference type="ARBA" id="ARBA00022786"/>
    </source>
</evidence>
<dbReference type="GO" id="GO:0006511">
    <property type="term" value="P:ubiquitin-dependent protein catabolic process"/>
    <property type="evidence" value="ECO:0007669"/>
    <property type="project" value="TreeGrafter"/>
</dbReference>
<feature type="domain" description="HECT" evidence="7">
    <location>
        <begin position="581"/>
        <end position="917"/>
    </location>
</feature>
<dbReference type="InterPro" id="IPR035983">
    <property type="entry name" value="Hect_E3_ubiquitin_ligase"/>
</dbReference>
<accession>A0A1G4JJ96</accession>
<feature type="region of interest" description="Disordered" evidence="6">
    <location>
        <begin position="1"/>
        <end position="22"/>
    </location>
</feature>
<evidence type="ECO:0000313" key="8">
    <source>
        <dbReference type="EMBL" id="SCU90573.1"/>
    </source>
</evidence>
<evidence type="ECO:0000256" key="6">
    <source>
        <dbReference type="SAM" id="MobiDB-lite"/>
    </source>
</evidence>